<evidence type="ECO:0000256" key="1">
    <source>
        <dbReference type="SAM" id="Phobius"/>
    </source>
</evidence>
<dbReference type="EMBL" id="JAUYVI010000001">
    <property type="protein sequence ID" value="MDQ7246814.1"/>
    <property type="molecule type" value="Genomic_DNA"/>
</dbReference>
<comment type="caution">
    <text evidence="2">The sequence shown here is derived from an EMBL/GenBank/DDBJ whole genome shotgun (WGS) entry which is preliminary data.</text>
</comment>
<feature type="transmembrane region" description="Helical" evidence="1">
    <location>
        <begin position="130"/>
        <end position="149"/>
    </location>
</feature>
<protein>
    <submittedName>
        <fullName evidence="2">VPLPA-CTERM sorting domain-containing protein</fullName>
    </submittedName>
</protein>
<keyword evidence="3" id="KW-1185">Reference proteome</keyword>
<keyword evidence="1" id="KW-0472">Membrane</keyword>
<dbReference type="RefSeq" id="WP_379954215.1">
    <property type="nucleotide sequence ID" value="NZ_JAUYVI010000001.1"/>
</dbReference>
<evidence type="ECO:0000313" key="3">
    <source>
        <dbReference type="Proteomes" id="UP001230156"/>
    </source>
</evidence>
<name>A0ABU0YGG4_9PROT</name>
<sequence length="156" mass="16010">MISFSATGFNAGAPIDPVVGSFTITYDPAVSVTNVTGAAIHQNYLNINLGSAIAFSYNAAVQGLTIGGISQGANGFPWGSNDFFFALTGLTENSFYSLSPNLSYTQSDPNAAYNTFNVSVTVAPAAVTPIPASALLFLTALGGLGFAGVKRRRTAA</sequence>
<gene>
    <name evidence="2" type="ORF">Q8A70_04015</name>
</gene>
<evidence type="ECO:0000313" key="2">
    <source>
        <dbReference type="EMBL" id="MDQ7246814.1"/>
    </source>
</evidence>
<accession>A0ABU0YGG4</accession>
<proteinExistence type="predicted"/>
<dbReference type="Proteomes" id="UP001230156">
    <property type="component" value="Unassembled WGS sequence"/>
</dbReference>
<reference evidence="3" key="1">
    <citation type="submission" date="2023-08" db="EMBL/GenBank/DDBJ databases">
        <title>Rhodospirillaceae gen. nov., a novel taxon isolated from the Yangtze River Yuezi River estuary sludge.</title>
        <authorList>
            <person name="Ruan L."/>
        </authorList>
    </citation>
    <scope>NUCLEOTIDE SEQUENCE [LARGE SCALE GENOMIC DNA]</scope>
    <source>
        <strain evidence="3">R-7</strain>
    </source>
</reference>
<organism evidence="2 3">
    <name type="scientific">Dongia sedimenti</name>
    <dbReference type="NCBI Taxonomy" id="3064282"/>
    <lineage>
        <taxon>Bacteria</taxon>
        <taxon>Pseudomonadati</taxon>
        <taxon>Pseudomonadota</taxon>
        <taxon>Alphaproteobacteria</taxon>
        <taxon>Rhodospirillales</taxon>
        <taxon>Dongiaceae</taxon>
        <taxon>Dongia</taxon>
    </lineage>
</organism>
<keyword evidence="1" id="KW-0812">Transmembrane</keyword>
<keyword evidence="1" id="KW-1133">Transmembrane helix</keyword>